<feature type="non-terminal residue" evidence="2">
    <location>
        <position position="1"/>
    </location>
</feature>
<evidence type="ECO:0000256" key="1">
    <source>
        <dbReference type="SAM" id="SignalP"/>
    </source>
</evidence>
<protein>
    <submittedName>
        <fullName evidence="2">Uncharacterized protein</fullName>
    </submittedName>
</protein>
<keyword evidence="1" id="KW-0732">Signal</keyword>
<organism evidence="2">
    <name type="scientific">Graphocephala atropunctata</name>
    <dbReference type="NCBI Taxonomy" id="36148"/>
    <lineage>
        <taxon>Eukaryota</taxon>
        <taxon>Metazoa</taxon>
        <taxon>Ecdysozoa</taxon>
        <taxon>Arthropoda</taxon>
        <taxon>Hexapoda</taxon>
        <taxon>Insecta</taxon>
        <taxon>Pterygota</taxon>
        <taxon>Neoptera</taxon>
        <taxon>Paraneoptera</taxon>
        <taxon>Hemiptera</taxon>
        <taxon>Auchenorrhyncha</taxon>
        <taxon>Membracoidea</taxon>
        <taxon>Cicadellidae</taxon>
        <taxon>Cicadellinae</taxon>
        <taxon>Cicadellini</taxon>
        <taxon>Graphocephala</taxon>
    </lineage>
</organism>
<feature type="signal peptide" evidence="1">
    <location>
        <begin position="1"/>
        <end position="26"/>
    </location>
</feature>
<name>A0A1B6LGT2_9HEMI</name>
<feature type="chain" id="PRO_5008587378" evidence="1">
    <location>
        <begin position="27"/>
        <end position="188"/>
    </location>
</feature>
<sequence length="188" mass="21173">VSFSDVNMNQAITSIVLLSVLFACHSENTSENPQASAEKPDLSEEKHLLSAEKTKAADEIPLLQIDKELQQELQNPTPPEASFEIQLKVLKNLVNYQNRLVHVLKGANNDCVKSLHIAHQMMEDNGPGFLKNNIDEEKLKQVYNWDDESLDFFRDSVSGIKSAWNNITSLLQGKPSPMEIFSDKKFGF</sequence>
<accession>A0A1B6LGT2</accession>
<dbReference type="AlphaFoldDB" id="A0A1B6LGT2"/>
<reference evidence="2" key="1">
    <citation type="submission" date="2015-11" db="EMBL/GenBank/DDBJ databases">
        <title>De novo transcriptome assembly of four potential Pierce s Disease insect vectors from Arizona vineyards.</title>
        <authorList>
            <person name="Tassone E.E."/>
        </authorList>
    </citation>
    <scope>NUCLEOTIDE SEQUENCE</scope>
</reference>
<evidence type="ECO:0000313" key="2">
    <source>
        <dbReference type="EMBL" id="JAT22838.1"/>
    </source>
</evidence>
<gene>
    <name evidence="2" type="ORF">g.26972</name>
</gene>
<dbReference type="EMBL" id="GEBQ01017139">
    <property type="protein sequence ID" value="JAT22838.1"/>
    <property type="molecule type" value="Transcribed_RNA"/>
</dbReference>
<proteinExistence type="predicted"/>